<dbReference type="Gene3D" id="3.10.620.30">
    <property type="match status" value="1"/>
</dbReference>
<evidence type="ECO:0000313" key="3">
    <source>
        <dbReference type="Proteomes" id="UP000199029"/>
    </source>
</evidence>
<reference evidence="3" key="1">
    <citation type="submission" date="2016-10" db="EMBL/GenBank/DDBJ databases">
        <authorList>
            <person name="Varghese N."/>
            <person name="Submissions S."/>
        </authorList>
    </citation>
    <scope>NUCLEOTIDE SEQUENCE [LARGE SCALE GENOMIC DNA]</scope>
    <source>
        <strain evidence="3">OR362-8,ATCC BAA-1266,JCM 13504</strain>
    </source>
</reference>
<organism evidence="2 3">
    <name type="scientific">Hymenobacter arizonensis</name>
    <name type="common">Siccationidurans arizonensis</name>
    <dbReference type="NCBI Taxonomy" id="1227077"/>
    <lineage>
        <taxon>Bacteria</taxon>
        <taxon>Pseudomonadati</taxon>
        <taxon>Bacteroidota</taxon>
        <taxon>Cytophagia</taxon>
        <taxon>Cytophagales</taxon>
        <taxon>Hymenobacteraceae</taxon>
        <taxon>Hymenobacter</taxon>
    </lineage>
</organism>
<dbReference type="Gene3D" id="2.60.40.3140">
    <property type="match status" value="1"/>
</dbReference>
<gene>
    <name evidence="2" type="ORF">SAMN04515668_3303</name>
</gene>
<dbReference type="Proteomes" id="UP000199029">
    <property type="component" value="Unassembled WGS sequence"/>
</dbReference>
<name>A0A1I5ZY19_HYMAR</name>
<feature type="signal peptide" evidence="1">
    <location>
        <begin position="1"/>
        <end position="29"/>
    </location>
</feature>
<keyword evidence="3" id="KW-1185">Reference proteome</keyword>
<dbReference type="AlphaFoldDB" id="A0A1I5ZY19"/>
<keyword evidence="1" id="KW-0732">Signal</keyword>
<evidence type="ECO:0000256" key="1">
    <source>
        <dbReference type="SAM" id="SignalP"/>
    </source>
</evidence>
<dbReference type="RefSeq" id="WP_092675920.1">
    <property type="nucleotide sequence ID" value="NZ_FOXS01000004.1"/>
</dbReference>
<protein>
    <recommendedName>
        <fullName evidence="4">DUF3857 domain-containing protein</fullName>
    </recommendedName>
</protein>
<dbReference type="OrthoDB" id="98874at2"/>
<evidence type="ECO:0000313" key="2">
    <source>
        <dbReference type="EMBL" id="SFQ61356.1"/>
    </source>
</evidence>
<dbReference type="EMBL" id="FOXS01000004">
    <property type="protein sequence ID" value="SFQ61356.1"/>
    <property type="molecule type" value="Genomic_DNA"/>
</dbReference>
<feature type="chain" id="PRO_5011584465" description="DUF3857 domain-containing protein" evidence="1">
    <location>
        <begin position="30"/>
        <end position="686"/>
    </location>
</feature>
<evidence type="ECO:0008006" key="4">
    <source>
        <dbReference type="Google" id="ProtNLM"/>
    </source>
</evidence>
<accession>A0A1I5ZY19</accession>
<sequence length="686" mass="76433">MQASLLLRLWWRSLPALLGCWLATGTAWAQSEPIKYGQIDKQDLTAAPFVADSAAAAVVLCDFGRSRMRGKRDGLEVVFERVTRIKILKKSGYEEATVEIPLYHREGNSEKVSNLRGFTYNLVNGSVEKTKLEPGGAFLEKRTANINVQKFTLPNVREGSVIEYAYTLTSDFLFNFQDWTFQRDIPVRWSEYRSSIPTFYKYNIIYQGNRPPDVNLMSVGSVSLLLDRTVQGGIGTGQTAGNMTIGATTEDHQWVLKNVPAFQPEPYMTTARDYTARLDFELTGEQWPDVPYRDLTGTWDKINERLLGMEDFGGRIGRVGFLQDQLQDLSTQYPDIEARAAAVRQVVMAAVRYDGHDRLYALEPLRKAFDAHRGSSADVNLLLLSALQQAGITAHPLLLSTRAHGRVSKEYPLLDRYNYVLALVPLADGKDLLVDATEPLLPCGVLPERCLNRVGRLVSKSPAQSRWVDLAPSQRHVHFQQVHMALDAQGGLSGKVHEEFGGYAAADARTELAAQGEKKYLAGVRQRHEGWALPTLALGQVDNPTKPLTLDYEFRQPATGPAAGPIYLSPLSEFGTGQNPFRRESRAFAVDFGAAQDEMLIVNLTLPEGYELAEIPKAAVVDLPREGGRFRYSVTNTLPGVVQLTSRLTLPNAVYPAEDYANLRELYRLLLARQSDKLVIQKKAGR</sequence>
<dbReference type="Gene3D" id="2.60.120.1130">
    <property type="match status" value="1"/>
</dbReference>
<dbReference type="STRING" id="1227077.SAMN04515668_3303"/>
<proteinExistence type="predicted"/>